<feature type="domain" description="Anti-sigma K factor RskA C-terminal" evidence="9">
    <location>
        <begin position="94"/>
        <end position="229"/>
    </location>
</feature>
<keyword evidence="11" id="KW-1185">Reference proteome</keyword>
<name>A0ABM8AI08_9DEIO</name>
<evidence type="ECO:0000256" key="1">
    <source>
        <dbReference type="ARBA" id="ARBA00004167"/>
    </source>
</evidence>
<evidence type="ECO:0000256" key="2">
    <source>
        <dbReference type="ARBA" id="ARBA00004236"/>
    </source>
</evidence>
<dbReference type="InterPro" id="IPR041916">
    <property type="entry name" value="Anti_sigma_zinc_sf"/>
</dbReference>
<dbReference type="Pfam" id="PF10099">
    <property type="entry name" value="RskA_C"/>
    <property type="match status" value="1"/>
</dbReference>
<keyword evidence="4" id="KW-0812">Transmembrane</keyword>
<sequence length="329" mass="34748">MSVPRELLAGYVLGTLEADEVARVEAELRVSGEARSEVRALRAALFGLADDLPEVPAPPGGLERLRARLRSERVPAPRVRPTPRPPGQPQPRLWAGALAACLVLLVGLPLSWQTYRTYEGALADTQRLTRFLAERDVRRVALRGEGGQTLGSVLLAGGRALFVLAKAPGAGQAYQAWGHSHTDWKPGSSERLVSLRVVRDEVFEVGTGEFSALYLSLEPAGGSAQPTRPLSRVSLSGAAQADALVISQPPGGAVLTRPSVIVSGTVPGGSAQVRYALNGNPPVTTAAAGGRFTFTVGGLRPGRNEIRVDIPGVTGTDPQTVVVTFRPER</sequence>
<accession>A0ABM8AI08</accession>
<evidence type="ECO:0000256" key="6">
    <source>
        <dbReference type="ARBA" id="ARBA00023136"/>
    </source>
</evidence>
<evidence type="ECO:0000256" key="3">
    <source>
        <dbReference type="ARBA" id="ARBA00022475"/>
    </source>
</evidence>
<dbReference type="Proteomes" id="UP001064971">
    <property type="component" value="Plasmid pDAETH-1"/>
</dbReference>
<dbReference type="EMBL" id="AP026561">
    <property type="protein sequence ID" value="BDP43436.1"/>
    <property type="molecule type" value="Genomic_DNA"/>
</dbReference>
<dbReference type="InterPro" id="IPR051474">
    <property type="entry name" value="Anti-sigma-K/W_factor"/>
</dbReference>
<dbReference type="Gene3D" id="2.60.40.10">
    <property type="entry name" value="Immunoglobulins"/>
    <property type="match status" value="1"/>
</dbReference>
<evidence type="ECO:0000313" key="10">
    <source>
        <dbReference type="EMBL" id="BDP43436.1"/>
    </source>
</evidence>
<evidence type="ECO:0000256" key="5">
    <source>
        <dbReference type="ARBA" id="ARBA00022989"/>
    </source>
</evidence>
<keyword evidence="6" id="KW-0472">Membrane</keyword>
<evidence type="ECO:0000313" key="11">
    <source>
        <dbReference type="Proteomes" id="UP001064971"/>
    </source>
</evidence>
<comment type="subcellular location">
    <subcellularLocation>
        <location evidence="2">Cell membrane</location>
    </subcellularLocation>
    <subcellularLocation>
        <location evidence="1">Membrane</location>
        <topology evidence="1">Single-pass membrane protein</topology>
    </subcellularLocation>
</comment>
<keyword evidence="3" id="KW-1003">Cell membrane</keyword>
<keyword evidence="10" id="KW-0614">Plasmid</keyword>
<reference evidence="10" key="1">
    <citation type="submission" date="2022-07" db="EMBL/GenBank/DDBJ databases">
        <title>Complete Genome Sequence of the Radioresistant Bacterium Deinococcus aetherius ST0316, Isolated from the Air Dust collected in Lower Stratosphere above Japan.</title>
        <authorList>
            <person name="Satoh K."/>
            <person name="Hagiwara K."/>
            <person name="Katsumata K."/>
            <person name="Kubo A."/>
            <person name="Yokobori S."/>
            <person name="Yamagishi A."/>
            <person name="Oono Y."/>
            <person name="Narumi I."/>
        </authorList>
    </citation>
    <scope>NUCLEOTIDE SEQUENCE</scope>
    <source>
        <strain evidence="10">ST0316</strain>
        <plasmid evidence="10">pDAETH-1</plasmid>
    </source>
</reference>
<dbReference type="Gene3D" id="1.10.10.1320">
    <property type="entry name" value="Anti-sigma factor, zinc-finger domain"/>
    <property type="match status" value="1"/>
</dbReference>
<proteinExistence type="predicted"/>
<evidence type="ECO:0000259" key="9">
    <source>
        <dbReference type="Pfam" id="PF10099"/>
    </source>
</evidence>
<evidence type="ECO:0000256" key="8">
    <source>
        <dbReference type="ARBA" id="ARBA00030803"/>
    </source>
</evidence>
<gene>
    <name evidence="10" type="ORF">DAETH_34050</name>
</gene>
<dbReference type="RefSeq" id="WP_264777917.1">
    <property type="nucleotide sequence ID" value="NZ_AP026561.1"/>
</dbReference>
<dbReference type="InterPro" id="IPR013783">
    <property type="entry name" value="Ig-like_fold"/>
</dbReference>
<dbReference type="PANTHER" id="PTHR37461:SF1">
    <property type="entry name" value="ANTI-SIGMA-K FACTOR RSKA"/>
    <property type="match status" value="1"/>
</dbReference>
<keyword evidence="5" id="KW-1133">Transmembrane helix</keyword>
<evidence type="ECO:0000256" key="7">
    <source>
        <dbReference type="ARBA" id="ARBA00029829"/>
    </source>
</evidence>
<dbReference type="InterPro" id="IPR018764">
    <property type="entry name" value="RskA_C"/>
</dbReference>
<geneLocation type="plasmid" evidence="10 11">
    <name>pDAETH-1</name>
</geneLocation>
<organism evidence="10 11">
    <name type="scientific">Deinococcus aetherius</name>
    <dbReference type="NCBI Taxonomy" id="200252"/>
    <lineage>
        <taxon>Bacteria</taxon>
        <taxon>Thermotogati</taxon>
        <taxon>Deinococcota</taxon>
        <taxon>Deinococci</taxon>
        <taxon>Deinococcales</taxon>
        <taxon>Deinococcaceae</taxon>
        <taxon>Deinococcus</taxon>
    </lineage>
</organism>
<dbReference type="PANTHER" id="PTHR37461">
    <property type="entry name" value="ANTI-SIGMA-K FACTOR RSKA"/>
    <property type="match status" value="1"/>
</dbReference>
<evidence type="ECO:0000256" key="4">
    <source>
        <dbReference type="ARBA" id="ARBA00022692"/>
    </source>
</evidence>
<protein>
    <recommendedName>
        <fullName evidence="8">Regulator of SigK</fullName>
    </recommendedName>
    <alternativeName>
        <fullName evidence="7">Sigma-K anti-sigma factor RskA</fullName>
    </alternativeName>
</protein>